<evidence type="ECO:0000259" key="1">
    <source>
        <dbReference type="Pfam" id="PF03184"/>
    </source>
</evidence>
<evidence type="ECO:0000313" key="2">
    <source>
        <dbReference type="EMBL" id="PWW74814.1"/>
    </source>
</evidence>
<dbReference type="GO" id="GO:0003676">
    <property type="term" value="F:nucleic acid binding"/>
    <property type="evidence" value="ECO:0007669"/>
    <property type="project" value="InterPro"/>
</dbReference>
<protein>
    <recommendedName>
        <fullName evidence="1">DDE-1 domain-containing protein</fullName>
    </recommendedName>
</protein>
<keyword evidence="3" id="KW-1185">Reference proteome</keyword>
<dbReference type="EMBL" id="PYWC01000056">
    <property type="protein sequence ID" value="PWW74814.1"/>
    <property type="molecule type" value="Genomic_DNA"/>
</dbReference>
<dbReference type="STRING" id="42249.A0A317SK82"/>
<organism evidence="2 3">
    <name type="scientific">Tuber magnatum</name>
    <name type="common">white Piedmont truffle</name>
    <dbReference type="NCBI Taxonomy" id="42249"/>
    <lineage>
        <taxon>Eukaryota</taxon>
        <taxon>Fungi</taxon>
        <taxon>Dikarya</taxon>
        <taxon>Ascomycota</taxon>
        <taxon>Pezizomycotina</taxon>
        <taxon>Pezizomycetes</taxon>
        <taxon>Pezizales</taxon>
        <taxon>Tuberaceae</taxon>
        <taxon>Tuber</taxon>
    </lineage>
</organism>
<reference evidence="2 3" key="1">
    <citation type="submission" date="2018-03" db="EMBL/GenBank/DDBJ databases">
        <title>Genomes of Pezizomycetes fungi and the evolution of truffles.</title>
        <authorList>
            <person name="Murat C."/>
            <person name="Payen T."/>
            <person name="Noel B."/>
            <person name="Kuo A."/>
            <person name="Martin F.M."/>
        </authorList>
    </citation>
    <scope>NUCLEOTIDE SEQUENCE [LARGE SCALE GENOMIC DNA]</scope>
    <source>
        <strain evidence="2">091103-1</strain>
    </source>
</reference>
<feature type="non-terminal residue" evidence="2">
    <location>
        <position position="1"/>
    </location>
</feature>
<evidence type="ECO:0000313" key="3">
    <source>
        <dbReference type="Proteomes" id="UP000246991"/>
    </source>
</evidence>
<name>A0A317SK82_9PEZI</name>
<feature type="domain" description="DDE-1" evidence="1">
    <location>
        <begin position="8"/>
        <end position="73"/>
    </location>
</feature>
<comment type="caution">
    <text evidence="2">The sequence shown here is derived from an EMBL/GenBank/DDBJ whole genome shotgun (WGS) entry which is preliminary data.</text>
</comment>
<proteinExistence type="predicted"/>
<sequence length="77" mass="9049">YIDGKIAPDWVVKMTPTGWTDHDTDREWLQHLDQHMRAYQKGQYRMLVLDGHGSHINAEFNEYCKENNLVPLCPLAH</sequence>
<dbReference type="InterPro" id="IPR004875">
    <property type="entry name" value="DDE_SF_endonuclease_dom"/>
</dbReference>
<dbReference type="Pfam" id="PF03184">
    <property type="entry name" value="DDE_1"/>
    <property type="match status" value="1"/>
</dbReference>
<dbReference type="OrthoDB" id="5231586at2759"/>
<dbReference type="Proteomes" id="UP000246991">
    <property type="component" value="Unassembled WGS sequence"/>
</dbReference>
<accession>A0A317SK82</accession>
<dbReference type="AlphaFoldDB" id="A0A317SK82"/>
<feature type="non-terminal residue" evidence="2">
    <location>
        <position position="77"/>
    </location>
</feature>
<gene>
    <name evidence="2" type="ORF">C7212DRAFT_53790</name>
</gene>